<dbReference type="EMBL" id="CP114052">
    <property type="protein sequence ID" value="WAW14118.1"/>
    <property type="molecule type" value="Genomic_DNA"/>
</dbReference>
<name>A0ABY7JQ05_9FIRM</name>
<dbReference type="Pfam" id="PF08845">
    <property type="entry name" value="SymE_toxin"/>
    <property type="match status" value="1"/>
</dbReference>
<sequence length="45" mass="5319">MSNNRYNDTPTIMMKGKWLEKFGFKVGQRYHVDCQNGKLIITIKN</sequence>
<evidence type="ECO:0000313" key="2">
    <source>
        <dbReference type="EMBL" id="WAW14118.1"/>
    </source>
</evidence>
<accession>A0ABY7JQ05</accession>
<gene>
    <name evidence="2" type="ORF">O0R46_05795</name>
</gene>
<feature type="domain" description="Toxin SymE-like" evidence="1">
    <location>
        <begin position="3"/>
        <end position="42"/>
    </location>
</feature>
<dbReference type="RefSeq" id="WP_269310779.1">
    <property type="nucleotide sequence ID" value="NZ_CP114052.1"/>
</dbReference>
<reference evidence="2" key="1">
    <citation type="submission" date="2022-12" db="EMBL/GenBank/DDBJ databases">
        <title>Peptostreptococcus.</title>
        <authorList>
            <person name="Lee S.H."/>
        </authorList>
    </citation>
    <scope>NUCLEOTIDE SEQUENCE</scope>
    <source>
        <strain evidence="2">CBA3647</strain>
    </source>
</reference>
<proteinExistence type="predicted"/>
<dbReference type="InterPro" id="IPR014944">
    <property type="entry name" value="Toxin_SymE-like"/>
</dbReference>
<protein>
    <submittedName>
        <fullName evidence="2">SymE family type I addiction module toxin</fullName>
    </submittedName>
</protein>
<keyword evidence="3" id="KW-1185">Reference proteome</keyword>
<organism evidence="2 3">
    <name type="scientific">Peptostreptococcus equinus</name>
    <dbReference type="NCBI Taxonomy" id="3003601"/>
    <lineage>
        <taxon>Bacteria</taxon>
        <taxon>Bacillati</taxon>
        <taxon>Bacillota</taxon>
        <taxon>Clostridia</taxon>
        <taxon>Peptostreptococcales</taxon>
        <taxon>Peptostreptococcaceae</taxon>
        <taxon>Peptostreptococcus</taxon>
    </lineage>
</organism>
<evidence type="ECO:0000259" key="1">
    <source>
        <dbReference type="Pfam" id="PF08845"/>
    </source>
</evidence>
<dbReference type="Proteomes" id="UP001164187">
    <property type="component" value="Chromosome"/>
</dbReference>
<evidence type="ECO:0000313" key="3">
    <source>
        <dbReference type="Proteomes" id="UP001164187"/>
    </source>
</evidence>